<dbReference type="Pfam" id="PF08459">
    <property type="entry name" value="UvrC_RNaseH_dom"/>
    <property type="match status" value="1"/>
</dbReference>
<dbReference type="Pfam" id="PF01541">
    <property type="entry name" value="GIY-YIG"/>
    <property type="match status" value="1"/>
</dbReference>
<name>A0ABY8LT83_9BACT</name>
<evidence type="ECO:0000313" key="4">
    <source>
        <dbReference type="Proteomes" id="UP001179842"/>
    </source>
</evidence>
<dbReference type="Pfam" id="PF22920">
    <property type="entry name" value="UvrC_RNaseH"/>
    <property type="match status" value="1"/>
</dbReference>
<dbReference type="PANTHER" id="PTHR30562:SF1">
    <property type="entry name" value="UVRABC SYSTEM PROTEIN C"/>
    <property type="match status" value="1"/>
</dbReference>
<dbReference type="EMBL" id="CP122979">
    <property type="protein sequence ID" value="WGI36455.1"/>
    <property type="molecule type" value="Genomic_DNA"/>
</dbReference>
<proteinExistence type="predicted"/>
<dbReference type="InterPro" id="IPR038476">
    <property type="entry name" value="UvrC_RNase_H_dom_sf"/>
</dbReference>
<dbReference type="SUPFAM" id="SSF82771">
    <property type="entry name" value="GIY-YIG endonuclease"/>
    <property type="match status" value="1"/>
</dbReference>
<dbReference type="InterPro" id="IPR047296">
    <property type="entry name" value="GIY-YIG_UvrC_Cho"/>
</dbReference>
<dbReference type="PANTHER" id="PTHR30562">
    <property type="entry name" value="UVRC/OXIDOREDUCTASE"/>
    <property type="match status" value="1"/>
</dbReference>
<dbReference type="RefSeq" id="WP_280101756.1">
    <property type="nucleotide sequence ID" value="NZ_CP122979.1"/>
</dbReference>
<dbReference type="InterPro" id="IPR001162">
    <property type="entry name" value="UvrC_RNase_H_dom"/>
</dbReference>
<dbReference type="PROSITE" id="PS50164">
    <property type="entry name" value="GIY_YIG"/>
    <property type="match status" value="1"/>
</dbReference>
<dbReference type="Gene3D" id="3.40.1440.10">
    <property type="entry name" value="GIY-YIG endonuclease"/>
    <property type="match status" value="1"/>
</dbReference>
<organism evidence="3 4">
    <name type="scientific">Mesomycoplasma lagogenitalium</name>
    <dbReference type="NCBI Taxonomy" id="171286"/>
    <lineage>
        <taxon>Bacteria</taxon>
        <taxon>Bacillati</taxon>
        <taxon>Mycoplasmatota</taxon>
        <taxon>Mycoplasmoidales</taxon>
        <taxon>Metamycoplasmataceae</taxon>
        <taxon>Mesomycoplasma</taxon>
    </lineage>
</organism>
<dbReference type="CDD" id="cd10434">
    <property type="entry name" value="GIY-YIG_UvrC_Cho"/>
    <property type="match status" value="1"/>
</dbReference>
<feature type="domain" description="GIY-YIG" evidence="1">
    <location>
        <begin position="11"/>
        <end position="89"/>
    </location>
</feature>
<reference evidence="3" key="1">
    <citation type="submission" date="2023-04" db="EMBL/GenBank/DDBJ databases">
        <title>Completed genome of Mycoplasma lagogenitalium type strain 12MS.</title>
        <authorList>
            <person name="Spergser J."/>
        </authorList>
    </citation>
    <scope>NUCLEOTIDE SEQUENCE</scope>
    <source>
        <strain evidence="3">12MS</strain>
    </source>
</reference>
<evidence type="ECO:0000259" key="1">
    <source>
        <dbReference type="PROSITE" id="PS50164"/>
    </source>
</evidence>
<feature type="domain" description="UvrC family homology region profile" evidence="2">
    <location>
        <begin position="244"/>
        <end position="444"/>
    </location>
</feature>
<dbReference type="InterPro" id="IPR050066">
    <property type="entry name" value="UvrABC_protein_C"/>
</dbReference>
<dbReference type="Gene3D" id="3.30.420.340">
    <property type="entry name" value="UvrC, RNAse H endonuclease domain"/>
    <property type="match status" value="1"/>
</dbReference>
<dbReference type="InterPro" id="IPR035901">
    <property type="entry name" value="GIY-YIG_endonuc_sf"/>
</dbReference>
<sequence length="563" mass="67204">MIEKIKKSISSSPGVYLWKNKNGEIIYIGKAINLKSRMLQYFKGSKNSRYTYKMVEEIDSFETIETRNEKEALALETRLISEKNPKYNILLKNNKSYPYLVIIKNKKIEIKIENHISNKRNHFYFGPFPPNYGITNIKNLLERKFLYHNGLLIKDEMWNPEIVENKFLDIKKILTNKNKTFLNHLIEECEELKKDPNKWELAFEIFKVIQKFQKNLNENQAIDLKTNSDIDFIDVVENEKNFFVTIYFYRFGSFLDKRDEIFAKKVELNEFIIEFLNRYYRDNLVPKNIVFDNKFQNFDWDDFDYKDKIMFAKTGEYKNAMNLVLMHSESKLTNKLLLMKIEKEENIINELKTTLNLDSLNNFIIIDNSFEIDNFPTTFISFWNKNQNLKNYNFFYYHESKNIKGDNKLMEIAIEKYLNKDIPQLDLILVDGATIQINSVYNVLKKLKKNIKIAGLKKDNNHKTKELIDEFDNKINISEPLFLFLSKVQEEVDLIAKKAYNKRKIQNQNKSFLSKTLKISKETENLMLQHFLNYENIYNASDNELLLFLTKEQIIKMKKIIKK</sequence>
<dbReference type="InterPro" id="IPR000305">
    <property type="entry name" value="GIY-YIG_endonuc"/>
</dbReference>
<accession>A0ABY8LT83</accession>
<evidence type="ECO:0000313" key="3">
    <source>
        <dbReference type="EMBL" id="WGI36455.1"/>
    </source>
</evidence>
<dbReference type="Proteomes" id="UP001179842">
    <property type="component" value="Chromosome"/>
</dbReference>
<evidence type="ECO:0000259" key="2">
    <source>
        <dbReference type="PROSITE" id="PS50165"/>
    </source>
</evidence>
<gene>
    <name evidence="3" type="ORF">QEG99_03250</name>
</gene>
<keyword evidence="4" id="KW-1185">Reference proteome</keyword>
<dbReference type="SMART" id="SM00465">
    <property type="entry name" value="GIYc"/>
    <property type="match status" value="1"/>
</dbReference>
<dbReference type="PROSITE" id="PS50165">
    <property type="entry name" value="UVRC"/>
    <property type="match status" value="1"/>
</dbReference>
<protein>
    <submittedName>
        <fullName evidence="3">GIY-YIG nuclease family protein</fullName>
    </submittedName>
</protein>